<dbReference type="RefSeq" id="WP_171674724.1">
    <property type="nucleotide sequence ID" value="NZ_BAAAGT010000006.1"/>
</dbReference>
<dbReference type="Gene3D" id="3.40.630.30">
    <property type="match status" value="1"/>
</dbReference>
<dbReference type="SUPFAM" id="SSF55729">
    <property type="entry name" value="Acyl-CoA N-acyltransferases (Nat)"/>
    <property type="match status" value="1"/>
</dbReference>
<proteinExistence type="predicted"/>
<keyword evidence="4" id="KW-1185">Reference proteome</keyword>
<dbReference type="InterPro" id="IPR000182">
    <property type="entry name" value="GNAT_dom"/>
</dbReference>
<sequence length="312" mass="34856">MNIRNTAESDLGIIRTLIKQQQSINTVTPERYDEYIVSGYYRHEWSWVVEENGVIQALAIWWGGREDDEPFSVDGLYFVGDGDPVPAWSALMQHVLANRPADAEQPEFHIFLDADWQSDLAIAGAVKARMLAAGAAGLIEVTDRLRYEWLAEYGLPPRSTRLRFEPADNEAFVNMFMRISEGSLDAATARDIARLGVEGAAREEVELYETHLEGDRDWWRFAYDAEGKEIGFAIPSANNGGPVVGYLGVLPEHRGNGYIDDILAEITHLLAETGAVKVRADTDFGNVPMAKAFERGGYRNFAVRRVLSFPEA</sequence>
<feature type="domain" description="N-acetyltransferase" evidence="1">
    <location>
        <begin position="177"/>
        <end position="312"/>
    </location>
</feature>
<comment type="caution">
    <text evidence="3">The sequence shown here is derived from an EMBL/GenBank/DDBJ whole genome shotgun (WGS) entry which is preliminary data.</text>
</comment>
<reference evidence="3 4" key="1">
    <citation type="submission" date="2020-05" db="EMBL/GenBank/DDBJ databases">
        <title>Genome sequence of Kribbella sandramycini ATCC 39419.</title>
        <authorList>
            <person name="Maclea K.S."/>
            <person name="Fair J.L."/>
        </authorList>
    </citation>
    <scope>NUCLEOTIDE SEQUENCE [LARGE SCALE GENOMIC DNA]</scope>
    <source>
        <strain evidence="3 4">ATCC 39419</strain>
    </source>
</reference>
<dbReference type="GO" id="GO:0016747">
    <property type="term" value="F:acyltransferase activity, transferring groups other than amino-acyl groups"/>
    <property type="evidence" value="ECO:0007669"/>
    <property type="project" value="InterPro"/>
</dbReference>
<dbReference type="PROSITE" id="PS51186">
    <property type="entry name" value="GNAT"/>
    <property type="match status" value="1"/>
</dbReference>
<dbReference type="AlphaFoldDB" id="A0A7Y4P0T0"/>
<dbReference type="CDD" id="cd04301">
    <property type="entry name" value="NAT_SF"/>
    <property type="match status" value="1"/>
</dbReference>
<evidence type="ECO:0000313" key="2">
    <source>
        <dbReference type="EMBL" id="MBB6564509.1"/>
    </source>
</evidence>
<dbReference type="Pfam" id="PF00583">
    <property type="entry name" value="Acetyltransf_1"/>
    <property type="match status" value="1"/>
</dbReference>
<gene>
    <name evidence="2" type="ORF">HNR71_000146</name>
    <name evidence="3" type="ORF">HPO96_18365</name>
</gene>
<dbReference type="EMBL" id="JABJRC010000004">
    <property type="protein sequence ID" value="NOL42213.1"/>
    <property type="molecule type" value="Genomic_DNA"/>
</dbReference>
<accession>A0A7Y4P0T0</accession>
<protein>
    <submittedName>
        <fullName evidence="3">GNAT family N-acetyltransferase</fullName>
    </submittedName>
    <submittedName>
        <fullName evidence="2">RimJ/RimL family protein N-acetyltransferase</fullName>
    </submittedName>
</protein>
<evidence type="ECO:0000313" key="5">
    <source>
        <dbReference type="Proteomes" id="UP000553957"/>
    </source>
</evidence>
<keyword evidence="3" id="KW-0808">Transferase</keyword>
<dbReference type="Proteomes" id="UP000553957">
    <property type="component" value="Unassembled WGS sequence"/>
</dbReference>
<dbReference type="Proteomes" id="UP000534306">
    <property type="component" value="Unassembled WGS sequence"/>
</dbReference>
<organism evidence="3 4">
    <name type="scientific">Kribbella sandramycini</name>
    <dbReference type="NCBI Taxonomy" id="60450"/>
    <lineage>
        <taxon>Bacteria</taxon>
        <taxon>Bacillati</taxon>
        <taxon>Actinomycetota</taxon>
        <taxon>Actinomycetes</taxon>
        <taxon>Propionibacteriales</taxon>
        <taxon>Kribbellaceae</taxon>
        <taxon>Kribbella</taxon>
    </lineage>
</organism>
<reference evidence="2 5" key="2">
    <citation type="submission" date="2020-08" db="EMBL/GenBank/DDBJ databases">
        <title>Sequencing the genomes of 1000 actinobacteria strains.</title>
        <authorList>
            <person name="Klenk H.-P."/>
        </authorList>
    </citation>
    <scope>NUCLEOTIDE SEQUENCE [LARGE SCALE GENOMIC DNA]</scope>
    <source>
        <strain evidence="2 5">DSM 15626</strain>
    </source>
</reference>
<evidence type="ECO:0000313" key="4">
    <source>
        <dbReference type="Proteomes" id="UP000534306"/>
    </source>
</evidence>
<evidence type="ECO:0000313" key="3">
    <source>
        <dbReference type="EMBL" id="NOL42213.1"/>
    </source>
</evidence>
<dbReference type="InterPro" id="IPR016181">
    <property type="entry name" value="Acyl_CoA_acyltransferase"/>
</dbReference>
<name>A0A7Y4P0T0_9ACTN</name>
<evidence type="ECO:0000259" key="1">
    <source>
        <dbReference type="PROSITE" id="PS51186"/>
    </source>
</evidence>
<dbReference type="EMBL" id="JACHKF010000001">
    <property type="protein sequence ID" value="MBB6564509.1"/>
    <property type="molecule type" value="Genomic_DNA"/>
</dbReference>